<dbReference type="PROSITE" id="PS50199">
    <property type="entry name" value="ZF_RANBP2_2"/>
    <property type="match status" value="1"/>
</dbReference>
<feature type="domain" description="RRM" evidence="11">
    <location>
        <begin position="238"/>
        <end position="351"/>
    </location>
</feature>
<dbReference type="EMBL" id="JANBVO010000003">
    <property type="protein sequence ID" value="KAJ9155200.1"/>
    <property type="molecule type" value="Genomic_DNA"/>
</dbReference>
<dbReference type="InterPro" id="IPR000504">
    <property type="entry name" value="RRM_dom"/>
</dbReference>
<dbReference type="GO" id="GO:0000398">
    <property type="term" value="P:mRNA splicing, via spliceosome"/>
    <property type="evidence" value="ECO:0007669"/>
    <property type="project" value="TreeGrafter"/>
</dbReference>
<dbReference type="SUPFAM" id="SSF90209">
    <property type="entry name" value="Ran binding protein zinc finger-like"/>
    <property type="match status" value="1"/>
</dbReference>
<dbReference type="PROSITE" id="PS50174">
    <property type="entry name" value="G_PATCH"/>
    <property type="match status" value="1"/>
</dbReference>
<dbReference type="PROSITE" id="PS01358">
    <property type="entry name" value="ZF_RANBP2_1"/>
    <property type="match status" value="1"/>
</dbReference>
<dbReference type="SMART" id="SM00443">
    <property type="entry name" value="G_patch"/>
    <property type="match status" value="1"/>
</dbReference>
<dbReference type="Proteomes" id="UP001174694">
    <property type="component" value="Unassembled WGS sequence"/>
</dbReference>
<evidence type="ECO:0000313" key="14">
    <source>
        <dbReference type="EMBL" id="KAJ9155200.1"/>
    </source>
</evidence>
<dbReference type="InterPro" id="IPR012677">
    <property type="entry name" value="Nucleotide-bd_a/b_plait_sf"/>
</dbReference>
<dbReference type="SUPFAM" id="SSF54928">
    <property type="entry name" value="RNA-binding domain, RBD"/>
    <property type="match status" value="2"/>
</dbReference>
<dbReference type="PROSITE" id="PS50102">
    <property type="entry name" value="RRM"/>
    <property type="match status" value="2"/>
</dbReference>
<feature type="region of interest" description="Disordered" evidence="10">
    <location>
        <begin position="470"/>
        <end position="503"/>
    </location>
</feature>
<reference evidence="14" key="1">
    <citation type="submission" date="2022-07" db="EMBL/GenBank/DDBJ databases">
        <title>Fungi with potential for degradation of polypropylene.</title>
        <authorList>
            <person name="Gostincar C."/>
        </authorList>
    </citation>
    <scope>NUCLEOTIDE SEQUENCE</scope>
    <source>
        <strain evidence="14">EXF-13308</strain>
    </source>
</reference>
<dbReference type="Pfam" id="PF01585">
    <property type="entry name" value="G-patch"/>
    <property type="match status" value="1"/>
</dbReference>
<feature type="compositionally biased region" description="Basic and acidic residues" evidence="10">
    <location>
        <begin position="741"/>
        <end position="769"/>
    </location>
</feature>
<keyword evidence="7" id="KW-0539">Nucleus</keyword>
<dbReference type="SMART" id="SM00360">
    <property type="entry name" value="RRM"/>
    <property type="match status" value="2"/>
</dbReference>
<dbReference type="GO" id="GO:0005634">
    <property type="term" value="C:nucleus"/>
    <property type="evidence" value="ECO:0007669"/>
    <property type="project" value="UniProtKB-SubCell"/>
</dbReference>
<evidence type="ECO:0000256" key="1">
    <source>
        <dbReference type="ARBA" id="ARBA00004123"/>
    </source>
</evidence>
<evidence type="ECO:0000313" key="15">
    <source>
        <dbReference type="Proteomes" id="UP001174694"/>
    </source>
</evidence>
<keyword evidence="3" id="KW-0677">Repeat</keyword>
<evidence type="ECO:0000256" key="3">
    <source>
        <dbReference type="ARBA" id="ARBA00022737"/>
    </source>
</evidence>
<evidence type="ECO:0000256" key="8">
    <source>
        <dbReference type="PROSITE-ProRule" id="PRU00176"/>
    </source>
</evidence>
<keyword evidence="4 9" id="KW-0863">Zinc-finger</keyword>
<dbReference type="AlphaFoldDB" id="A0AA38VYK4"/>
<keyword evidence="6 8" id="KW-0694">RNA-binding</keyword>
<evidence type="ECO:0000256" key="2">
    <source>
        <dbReference type="ARBA" id="ARBA00022723"/>
    </source>
</evidence>
<feature type="region of interest" description="Disordered" evidence="10">
    <location>
        <begin position="730"/>
        <end position="769"/>
    </location>
</feature>
<feature type="domain" description="RRM" evidence="11">
    <location>
        <begin position="77"/>
        <end position="171"/>
    </location>
</feature>
<dbReference type="GO" id="GO:0003723">
    <property type="term" value="F:RNA binding"/>
    <property type="evidence" value="ECO:0007669"/>
    <property type="project" value="UniProtKB-UniRule"/>
</dbReference>
<evidence type="ECO:0000259" key="13">
    <source>
        <dbReference type="PROSITE" id="PS50199"/>
    </source>
</evidence>
<evidence type="ECO:0000256" key="4">
    <source>
        <dbReference type="ARBA" id="ARBA00022771"/>
    </source>
</evidence>
<evidence type="ECO:0000256" key="6">
    <source>
        <dbReference type="ARBA" id="ARBA00022884"/>
    </source>
</evidence>
<dbReference type="InterPro" id="IPR000467">
    <property type="entry name" value="G_patch_dom"/>
</dbReference>
<feature type="compositionally biased region" description="Polar residues" evidence="10">
    <location>
        <begin position="410"/>
        <end position="420"/>
    </location>
</feature>
<feature type="region of interest" description="Disordered" evidence="10">
    <location>
        <begin position="399"/>
        <end position="430"/>
    </location>
</feature>
<dbReference type="PANTHER" id="PTHR13948">
    <property type="entry name" value="RNA-BINDING PROTEIN"/>
    <property type="match status" value="1"/>
</dbReference>
<comment type="caution">
    <text evidence="14">The sequence shown here is derived from an EMBL/GenBank/DDBJ whole genome shotgun (WGS) entry which is preliminary data.</text>
</comment>
<gene>
    <name evidence="14" type="ORF">NKR23_g1788</name>
</gene>
<feature type="compositionally biased region" description="Basic and acidic residues" evidence="10">
    <location>
        <begin position="652"/>
        <end position="661"/>
    </location>
</feature>
<keyword evidence="2" id="KW-0479">Metal-binding</keyword>
<accession>A0AA38VYK4</accession>
<feature type="region of interest" description="Disordered" evidence="10">
    <location>
        <begin position="635"/>
        <end position="693"/>
    </location>
</feature>
<feature type="domain" description="RanBP2-type" evidence="13">
    <location>
        <begin position="181"/>
        <end position="211"/>
    </location>
</feature>
<protein>
    <submittedName>
        <fullName evidence="14">RNA-binding protein 5</fullName>
    </submittedName>
</protein>
<feature type="domain" description="G-patch" evidence="12">
    <location>
        <begin position="687"/>
        <end position="733"/>
    </location>
</feature>
<dbReference type="InterPro" id="IPR036443">
    <property type="entry name" value="Znf_RanBP2_sf"/>
</dbReference>
<dbReference type="GO" id="GO:0008270">
    <property type="term" value="F:zinc ion binding"/>
    <property type="evidence" value="ECO:0007669"/>
    <property type="project" value="UniProtKB-KW"/>
</dbReference>
<evidence type="ECO:0000256" key="10">
    <source>
        <dbReference type="SAM" id="MobiDB-lite"/>
    </source>
</evidence>
<name>A0AA38VYK4_9PEZI</name>
<sequence length="769" mass="86469">MLSRMLIFVIVRKSMFRWVGPETDLDRALMVTGTILGIWATMANSERIQVAEFHRRVWIGLNAMIGIMCGVTVIAQIDHLLEGLPSDATEDDILDGFASVSGASIFRSENVRSVRLRNNKKGRRIGFVEFYEVLDASAFLDYHYPAITLQLAHSRGMDSEPVAISINYSREREDNSREAIRENDEWECPECASINSGERRRCLKCRTERYDSYGAGNLRLSLRPNGETDECPQQYPSQYLVIRGLDPSTTEEALAEGLSKLYIENTPATAKKETFKLKSTAPTANVASLGARPNSLRRVFIMRDRKTREPLRYGFAEYNTLEDAQAALAKYRVTSNLIITSKPVTVAFIHNGVFVPFTKEVTPRVEPFIFRPVYNPDVFLKYWDDRAYPSIFNVSVEPEVSRPTSRDKLGSQSGPQSPERTITEDALVSHDSSGKKVKKFKLSSGTSKNGLVMAPQVQMWAKKRAELVGVPEGAHNDDSTPDTVSMGDKPRHRKPRNTEHDSRLSFSDWDNLLCVLCMRKFRSDIELKEHEMHSQYHIANTVDEDKRNQAAARLEAKGLQPKTVTVRRRRGRYETAPAYTSYADKEKLQCLICQRKFPNPAVLCLHERESELHLKNMESQDNIDRAIKELAGMGKKPVQMHPKPSGEQSQQYRDRARERRQAHNQARKPGSKQQPRKPEAQETPKPAPSKGAALLGKMGWTAGEGLGAGGAGRTEAIATDVYVPGVGLGAEGGKLGDAAEEAARRTKDNYSDFVEQTKNKARERYERLG</sequence>
<organism evidence="14 15">
    <name type="scientific">Pleurostoma richardsiae</name>
    <dbReference type="NCBI Taxonomy" id="41990"/>
    <lineage>
        <taxon>Eukaryota</taxon>
        <taxon>Fungi</taxon>
        <taxon>Dikarya</taxon>
        <taxon>Ascomycota</taxon>
        <taxon>Pezizomycotina</taxon>
        <taxon>Sordariomycetes</taxon>
        <taxon>Sordariomycetidae</taxon>
        <taxon>Calosphaeriales</taxon>
        <taxon>Pleurostomataceae</taxon>
        <taxon>Pleurostoma</taxon>
    </lineage>
</organism>
<evidence type="ECO:0000259" key="12">
    <source>
        <dbReference type="PROSITE" id="PS50174"/>
    </source>
</evidence>
<evidence type="ECO:0000256" key="9">
    <source>
        <dbReference type="PROSITE-ProRule" id="PRU00322"/>
    </source>
</evidence>
<keyword evidence="15" id="KW-1185">Reference proteome</keyword>
<evidence type="ECO:0000256" key="7">
    <source>
        <dbReference type="ARBA" id="ARBA00023242"/>
    </source>
</evidence>
<dbReference type="InterPro" id="IPR035979">
    <property type="entry name" value="RBD_domain_sf"/>
</dbReference>
<keyword evidence="5" id="KW-0862">Zinc</keyword>
<dbReference type="PANTHER" id="PTHR13948:SF3">
    <property type="entry name" value="FI21118P1"/>
    <property type="match status" value="1"/>
</dbReference>
<dbReference type="Gene3D" id="3.30.70.330">
    <property type="match status" value="2"/>
</dbReference>
<dbReference type="Gene3D" id="2.30.30.380">
    <property type="entry name" value="Zn-finger domain of Sec23/24"/>
    <property type="match status" value="1"/>
</dbReference>
<comment type="subcellular location">
    <subcellularLocation>
        <location evidence="1">Nucleus</location>
    </subcellularLocation>
</comment>
<dbReference type="InterPro" id="IPR001876">
    <property type="entry name" value="Znf_RanBP2"/>
</dbReference>
<evidence type="ECO:0000259" key="11">
    <source>
        <dbReference type="PROSITE" id="PS50102"/>
    </source>
</evidence>
<evidence type="ECO:0000256" key="5">
    <source>
        <dbReference type="ARBA" id="ARBA00022833"/>
    </source>
</evidence>
<proteinExistence type="predicted"/>